<organism evidence="3 4">
    <name type="scientific">Ponticaulis profundi</name>
    <dbReference type="NCBI Taxonomy" id="2665222"/>
    <lineage>
        <taxon>Bacteria</taxon>
        <taxon>Pseudomonadati</taxon>
        <taxon>Pseudomonadota</taxon>
        <taxon>Alphaproteobacteria</taxon>
        <taxon>Hyphomonadales</taxon>
        <taxon>Hyphomonadaceae</taxon>
        <taxon>Ponticaulis</taxon>
    </lineage>
</organism>
<protein>
    <submittedName>
        <fullName evidence="3">Glycosyltransferase</fullName>
        <ecNumber evidence="3">2.4.-.-</ecNumber>
    </submittedName>
</protein>
<gene>
    <name evidence="3" type="ORF">ACFQDM_04930</name>
</gene>
<keyword evidence="1" id="KW-0812">Transmembrane</keyword>
<dbReference type="EC" id="2.4.-.-" evidence="3"/>
<reference evidence="4" key="1">
    <citation type="journal article" date="2019" name="Int. J. Syst. Evol. Microbiol.">
        <title>The Global Catalogue of Microorganisms (GCM) 10K type strain sequencing project: providing services to taxonomists for standard genome sequencing and annotation.</title>
        <authorList>
            <consortium name="The Broad Institute Genomics Platform"/>
            <consortium name="The Broad Institute Genome Sequencing Center for Infectious Disease"/>
            <person name="Wu L."/>
            <person name="Ma J."/>
        </authorList>
    </citation>
    <scope>NUCLEOTIDE SEQUENCE [LARGE SCALE GENOMIC DNA]</scope>
    <source>
        <strain evidence="4">CGMCC-1.15741</strain>
    </source>
</reference>
<feature type="domain" description="Glycosyltransferase 2-like" evidence="2">
    <location>
        <begin position="9"/>
        <end position="138"/>
    </location>
</feature>
<dbReference type="CDD" id="cd00761">
    <property type="entry name" value="Glyco_tranf_GTA_type"/>
    <property type="match status" value="1"/>
</dbReference>
<dbReference type="EMBL" id="JBHSSW010000004">
    <property type="protein sequence ID" value="MFC6197409.1"/>
    <property type="molecule type" value="Genomic_DNA"/>
</dbReference>
<dbReference type="Proteomes" id="UP001596303">
    <property type="component" value="Unassembled WGS sequence"/>
</dbReference>
<dbReference type="InterPro" id="IPR001173">
    <property type="entry name" value="Glyco_trans_2-like"/>
</dbReference>
<dbReference type="PANTHER" id="PTHR43685:SF3">
    <property type="entry name" value="SLR2126 PROTEIN"/>
    <property type="match status" value="1"/>
</dbReference>
<keyword evidence="4" id="KW-1185">Reference proteome</keyword>
<dbReference type="RefSeq" id="WP_377376244.1">
    <property type="nucleotide sequence ID" value="NZ_JBHSSW010000004.1"/>
</dbReference>
<evidence type="ECO:0000313" key="3">
    <source>
        <dbReference type="EMBL" id="MFC6197409.1"/>
    </source>
</evidence>
<dbReference type="PANTHER" id="PTHR43685">
    <property type="entry name" value="GLYCOSYLTRANSFERASE"/>
    <property type="match status" value="1"/>
</dbReference>
<dbReference type="Pfam" id="PF00535">
    <property type="entry name" value="Glycos_transf_2"/>
    <property type="match status" value="1"/>
</dbReference>
<feature type="transmembrane region" description="Helical" evidence="1">
    <location>
        <begin position="251"/>
        <end position="275"/>
    </location>
</feature>
<keyword evidence="1" id="KW-1133">Transmembrane helix</keyword>
<dbReference type="SUPFAM" id="SSF53448">
    <property type="entry name" value="Nucleotide-diphospho-sugar transferases"/>
    <property type="match status" value="1"/>
</dbReference>
<name>A0ABW1S7L6_9PROT</name>
<dbReference type="InterPro" id="IPR029044">
    <property type="entry name" value="Nucleotide-diphossugar_trans"/>
</dbReference>
<accession>A0ABW1S7L6</accession>
<evidence type="ECO:0000256" key="1">
    <source>
        <dbReference type="SAM" id="Phobius"/>
    </source>
</evidence>
<evidence type="ECO:0000313" key="4">
    <source>
        <dbReference type="Proteomes" id="UP001596303"/>
    </source>
</evidence>
<keyword evidence="1" id="KW-0472">Membrane</keyword>
<dbReference type="Gene3D" id="3.90.550.10">
    <property type="entry name" value="Spore Coat Polysaccharide Biosynthesis Protein SpsA, Chain A"/>
    <property type="match status" value="1"/>
</dbReference>
<proteinExistence type="predicted"/>
<dbReference type="InterPro" id="IPR050834">
    <property type="entry name" value="Glycosyltransf_2"/>
</dbReference>
<keyword evidence="3" id="KW-0328">Glycosyltransferase</keyword>
<keyword evidence="3" id="KW-0808">Transferase</keyword>
<dbReference type="GO" id="GO:0016757">
    <property type="term" value="F:glycosyltransferase activity"/>
    <property type="evidence" value="ECO:0007669"/>
    <property type="project" value="UniProtKB-KW"/>
</dbReference>
<comment type="caution">
    <text evidence="3">The sequence shown here is derived from an EMBL/GenBank/DDBJ whole genome shotgun (WGS) entry which is preliminary data.</text>
</comment>
<sequence length="310" mass="34376">MSQHAPRVSVVIPTIKRPDGLTRAIDSILLQEGVPEDDAEIVVVDNDPEGSAEQVVHRFNNSRFALRYVHEPSPGVANARNAAISAINSRLIAFLDDDESAPPTWLATLLNAHEQYNAAVTFGPVITALPADNLEHAEYLKAFFARKGPEASGVIDDFYGCGNSLFDMEQMPEGRPLFDTRANETGGEDDFLFHKLDDLGKRFAWAADASVFEHVPASRATLRYTLRRSFAYGQSPSTLCVSGDRFSLPGLLFWMAVGLGQSFVYGFVALAMMLVRAKRRAFWYDKTMQGIGKVLWFGPFEFKFYGLHAT</sequence>
<evidence type="ECO:0000259" key="2">
    <source>
        <dbReference type="Pfam" id="PF00535"/>
    </source>
</evidence>